<name>A0A914GXD0_GLORO</name>
<proteinExistence type="predicted"/>
<protein>
    <submittedName>
        <fullName evidence="3">Uncharacterized protein</fullName>
    </submittedName>
</protein>
<evidence type="ECO:0000313" key="2">
    <source>
        <dbReference type="Proteomes" id="UP000887572"/>
    </source>
</evidence>
<feature type="region of interest" description="Disordered" evidence="1">
    <location>
        <begin position="16"/>
        <end position="41"/>
    </location>
</feature>
<evidence type="ECO:0000256" key="1">
    <source>
        <dbReference type="SAM" id="MobiDB-lite"/>
    </source>
</evidence>
<dbReference type="WBParaSite" id="Gr19_v10_g11259.t1">
    <property type="protein sequence ID" value="Gr19_v10_g11259.t1"/>
    <property type="gene ID" value="Gr19_v10_g11259"/>
</dbReference>
<evidence type="ECO:0000313" key="3">
    <source>
        <dbReference type="WBParaSite" id="Gr19_v10_g11259.t1"/>
    </source>
</evidence>
<reference evidence="3" key="1">
    <citation type="submission" date="2022-11" db="UniProtKB">
        <authorList>
            <consortium name="WormBaseParasite"/>
        </authorList>
    </citation>
    <scope>IDENTIFICATION</scope>
</reference>
<organism evidence="2 3">
    <name type="scientific">Globodera rostochiensis</name>
    <name type="common">Golden nematode worm</name>
    <name type="synonym">Heterodera rostochiensis</name>
    <dbReference type="NCBI Taxonomy" id="31243"/>
    <lineage>
        <taxon>Eukaryota</taxon>
        <taxon>Metazoa</taxon>
        <taxon>Ecdysozoa</taxon>
        <taxon>Nematoda</taxon>
        <taxon>Chromadorea</taxon>
        <taxon>Rhabditida</taxon>
        <taxon>Tylenchina</taxon>
        <taxon>Tylenchomorpha</taxon>
        <taxon>Tylenchoidea</taxon>
        <taxon>Heteroderidae</taxon>
        <taxon>Heteroderinae</taxon>
        <taxon>Globodera</taxon>
    </lineage>
</organism>
<sequence>MRLRLRLDGRRLRPLPGAGPLSCGGARVGSHPPPGGADRSCGGGQPIGRLCFRLWHFISEDGMAVTIVCSGRRSAKAVGSALPSSNAPFRQSL</sequence>
<keyword evidence="2" id="KW-1185">Reference proteome</keyword>
<dbReference type="AlphaFoldDB" id="A0A914GXD0"/>
<dbReference type="Proteomes" id="UP000887572">
    <property type="component" value="Unplaced"/>
</dbReference>
<accession>A0A914GXD0</accession>